<evidence type="ECO:0000256" key="3">
    <source>
        <dbReference type="ARBA" id="ARBA00023002"/>
    </source>
</evidence>
<dbReference type="Proteomes" id="UP000265419">
    <property type="component" value="Unassembled WGS sequence"/>
</dbReference>
<dbReference type="PIRSF" id="PIRSF000097">
    <property type="entry name" value="AKR"/>
    <property type="match status" value="1"/>
</dbReference>
<evidence type="ECO:0000256" key="2">
    <source>
        <dbReference type="ARBA" id="ARBA00022857"/>
    </source>
</evidence>
<dbReference type="AlphaFoldDB" id="A0A399J9T1"/>
<accession>A0A399J9T1</accession>
<feature type="active site" description="Proton donor" evidence="4">
    <location>
        <position position="53"/>
    </location>
</feature>
<proteinExistence type="inferred from homology"/>
<keyword evidence="9" id="KW-1185">Reference proteome</keyword>
<dbReference type="InterPro" id="IPR020471">
    <property type="entry name" value="AKR"/>
</dbReference>
<evidence type="ECO:0000313" key="9">
    <source>
        <dbReference type="Proteomes" id="UP000265419"/>
    </source>
</evidence>
<dbReference type="InterPro" id="IPR018170">
    <property type="entry name" value="Aldo/ket_reductase_CS"/>
</dbReference>
<comment type="similarity">
    <text evidence="1">Belongs to the aldo/keto reductase family.</text>
</comment>
<dbReference type="PROSITE" id="PS00062">
    <property type="entry name" value="ALDOKETO_REDUCTASE_2"/>
    <property type="match status" value="1"/>
</dbReference>
<dbReference type="SUPFAM" id="SSF51430">
    <property type="entry name" value="NAD(P)-linked oxidoreductase"/>
    <property type="match status" value="1"/>
</dbReference>
<feature type="binding site" evidence="5">
    <location>
        <position position="111"/>
    </location>
    <ligand>
        <name>substrate</name>
    </ligand>
</feature>
<evidence type="ECO:0000259" key="7">
    <source>
        <dbReference type="Pfam" id="PF00248"/>
    </source>
</evidence>
<feature type="domain" description="NADP-dependent oxidoreductase" evidence="7">
    <location>
        <begin position="20"/>
        <end position="264"/>
    </location>
</feature>
<dbReference type="InterPro" id="IPR023210">
    <property type="entry name" value="NADP_OxRdtase_dom"/>
</dbReference>
<evidence type="ECO:0000256" key="1">
    <source>
        <dbReference type="ARBA" id="ARBA00007905"/>
    </source>
</evidence>
<protein>
    <submittedName>
        <fullName evidence="8">Aldo/keto reductase</fullName>
    </submittedName>
</protein>
<keyword evidence="2" id="KW-0521">NADP</keyword>
<dbReference type="InterPro" id="IPR036812">
    <property type="entry name" value="NAD(P)_OxRdtase_dom_sf"/>
</dbReference>
<dbReference type="Pfam" id="PF00248">
    <property type="entry name" value="Aldo_ket_red"/>
    <property type="match status" value="1"/>
</dbReference>
<dbReference type="PROSITE" id="PS00798">
    <property type="entry name" value="ALDOKETO_REDUCTASE_1"/>
    <property type="match status" value="1"/>
</dbReference>
<evidence type="ECO:0000313" key="8">
    <source>
        <dbReference type="EMBL" id="RII41830.1"/>
    </source>
</evidence>
<reference evidence="8 9" key="1">
    <citation type="submission" date="2018-07" db="EMBL/GenBank/DDBJ databases">
        <title>Arthrobacter sp. nov., isolated from raw cow's milk with high bacterial count.</title>
        <authorList>
            <person name="Hahne J."/>
            <person name="Isele D."/>
            <person name="Lipski A."/>
        </authorList>
    </citation>
    <scope>NUCLEOTIDE SEQUENCE [LARGE SCALE GENOMIC DNA]</scope>
    <source>
        <strain evidence="8 9">JZ R-35</strain>
    </source>
</reference>
<dbReference type="EMBL" id="QQXK01000020">
    <property type="protein sequence ID" value="RII41830.1"/>
    <property type="molecule type" value="Genomic_DNA"/>
</dbReference>
<dbReference type="PANTHER" id="PTHR43827">
    <property type="entry name" value="2,5-DIKETO-D-GLUCONIC ACID REDUCTASE"/>
    <property type="match status" value="1"/>
</dbReference>
<keyword evidence="3" id="KW-0560">Oxidoreductase</keyword>
<organism evidence="8 9">
    <name type="scientific">Galactobacter valiniphilus</name>
    <dbReference type="NCBI Taxonomy" id="2676122"/>
    <lineage>
        <taxon>Bacteria</taxon>
        <taxon>Bacillati</taxon>
        <taxon>Actinomycetota</taxon>
        <taxon>Actinomycetes</taxon>
        <taxon>Micrococcales</taxon>
        <taxon>Micrococcaceae</taxon>
        <taxon>Galactobacter</taxon>
    </lineage>
</organism>
<evidence type="ECO:0000256" key="5">
    <source>
        <dbReference type="PIRSR" id="PIRSR000097-2"/>
    </source>
</evidence>
<comment type="caution">
    <text evidence="8">The sequence shown here is derived from an EMBL/GenBank/DDBJ whole genome shotgun (WGS) entry which is preliminary data.</text>
</comment>
<dbReference type="Gene3D" id="3.20.20.100">
    <property type="entry name" value="NADP-dependent oxidoreductase domain"/>
    <property type="match status" value="1"/>
</dbReference>
<dbReference type="GO" id="GO:0016616">
    <property type="term" value="F:oxidoreductase activity, acting on the CH-OH group of donors, NAD or NADP as acceptor"/>
    <property type="evidence" value="ECO:0007669"/>
    <property type="project" value="UniProtKB-ARBA"/>
</dbReference>
<evidence type="ECO:0000256" key="4">
    <source>
        <dbReference type="PIRSR" id="PIRSR000097-1"/>
    </source>
</evidence>
<dbReference type="PANTHER" id="PTHR43827:SF3">
    <property type="entry name" value="NADP-DEPENDENT OXIDOREDUCTASE DOMAIN-CONTAINING PROTEIN"/>
    <property type="match status" value="1"/>
</dbReference>
<gene>
    <name evidence="8" type="ORF">DWB68_10585</name>
</gene>
<name>A0A399J9T1_9MICC</name>
<dbReference type="FunFam" id="3.20.20.100:FF:000015">
    <property type="entry name" value="Oxidoreductase, aldo/keto reductase family"/>
    <property type="match status" value="1"/>
</dbReference>
<sequence>MSELISPELTFNDGNTIPQLGYGVWQVKDDVAEDVVQQALAAGYRHIDTAAIYGNEAGVGRALAATDVAREDIFVTTKVWNSEQGYEKTLAAFEVSMEKLGLETLDCYLIHWLQPKRGTYVDTWKALVELQKQGRVKTIGVCNFTAETLDELIEATGVTPAMLQIETPPYFPQNELRAYCADKGILHESWSPLGNGSGLLEEPVLAEIGARIGATPAQVVLAWHRQRGSVVIPKSITPSRIVENYESLAVTLSDADLALVDGLDKGAEGRIASDPAEADFA</sequence>
<dbReference type="RefSeq" id="WP_119425106.1">
    <property type="nucleotide sequence ID" value="NZ_QQXK01000020.1"/>
</dbReference>
<feature type="site" description="Lowers pKa of active site Tyr" evidence="6">
    <location>
        <position position="78"/>
    </location>
</feature>
<dbReference type="PRINTS" id="PR00069">
    <property type="entry name" value="ALDKETRDTASE"/>
</dbReference>
<evidence type="ECO:0000256" key="6">
    <source>
        <dbReference type="PIRSR" id="PIRSR000097-3"/>
    </source>
</evidence>